<gene>
    <name evidence="10" type="ORF">ATL40_1544</name>
</gene>
<dbReference type="InterPro" id="IPR000515">
    <property type="entry name" value="MetI-like"/>
</dbReference>
<name>A0A2A9CZW7_9MICO</name>
<dbReference type="PANTHER" id="PTHR30193:SF37">
    <property type="entry name" value="INNER MEMBRANE ABC TRANSPORTER PERMEASE PROTEIN YCJO"/>
    <property type="match status" value="1"/>
</dbReference>
<dbReference type="InterPro" id="IPR051393">
    <property type="entry name" value="ABC_transporter_permease"/>
</dbReference>
<keyword evidence="6 7" id="KW-0472">Membrane</keyword>
<keyword evidence="5 7" id="KW-1133">Transmembrane helix</keyword>
<reference evidence="10 11" key="1">
    <citation type="submission" date="2017-10" db="EMBL/GenBank/DDBJ databases">
        <title>Sequencing the genomes of 1000 actinobacteria strains.</title>
        <authorList>
            <person name="Klenk H.-P."/>
        </authorList>
    </citation>
    <scope>NUCLEOTIDE SEQUENCE [LARGE SCALE GENOMIC DNA]</scope>
    <source>
        <strain evidence="10 11">DSM 21801</strain>
    </source>
</reference>
<evidence type="ECO:0000256" key="7">
    <source>
        <dbReference type="RuleBase" id="RU363032"/>
    </source>
</evidence>
<feature type="transmembrane region" description="Helical" evidence="7">
    <location>
        <begin position="140"/>
        <end position="161"/>
    </location>
</feature>
<keyword evidence="11" id="KW-1185">Reference proteome</keyword>
<comment type="similarity">
    <text evidence="7">Belongs to the binding-protein-dependent transport system permease family.</text>
</comment>
<evidence type="ECO:0000256" key="8">
    <source>
        <dbReference type="SAM" id="MobiDB-lite"/>
    </source>
</evidence>
<evidence type="ECO:0000256" key="4">
    <source>
        <dbReference type="ARBA" id="ARBA00022692"/>
    </source>
</evidence>
<keyword evidence="3" id="KW-1003">Cell membrane</keyword>
<keyword evidence="4 7" id="KW-0812">Transmembrane</keyword>
<feature type="compositionally biased region" description="Basic and acidic residues" evidence="8">
    <location>
        <begin position="1"/>
        <end position="10"/>
    </location>
</feature>
<dbReference type="Pfam" id="PF00528">
    <property type="entry name" value="BPD_transp_1"/>
    <property type="match status" value="1"/>
</dbReference>
<evidence type="ECO:0000256" key="3">
    <source>
        <dbReference type="ARBA" id="ARBA00022475"/>
    </source>
</evidence>
<feature type="transmembrane region" description="Helical" evidence="7">
    <location>
        <begin position="42"/>
        <end position="69"/>
    </location>
</feature>
<dbReference type="GO" id="GO:0055085">
    <property type="term" value="P:transmembrane transport"/>
    <property type="evidence" value="ECO:0007669"/>
    <property type="project" value="InterPro"/>
</dbReference>
<proteinExistence type="inferred from homology"/>
<evidence type="ECO:0000256" key="5">
    <source>
        <dbReference type="ARBA" id="ARBA00022989"/>
    </source>
</evidence>
<keyword evidence="2 7" id="KW-0813">Transport</keyword>
<dbReference type="RefSeq" id="WP_098469014.1">
    <property type="nucleotide sequence ID" value="NZ_PDJD01000001.1"/>
</dbReference>
<accession>A0A2A9CZW7</accession>
<feature type="transmembrane region" description="Helical" evidence="7">
    <location>
        <begin position="308"/>
        <end position="327"/>
    </location>
</feature>
<dbReference type="SUPFAM" id="SSF161098">
    <property type="entry name" value="MetI-like"/>
    <property type="match status" value="1"/>
</dbReference>
<feature type="transmembrane region" description="Helical" evidence="7">
    <location>
        <begin position="193"/>
        <end position="214"/>
    </location>
</feature>
<sequence>MTDLATRDGESTATPDALREERRRRMSPRDKWRRFTYRFTPYLYISPFFIIFAVVGLFPLAFTAFVSFYDWRLTTQSVDDATFIGLQNYSDVLFGNAVFWTSLANTFSIFLISTIPQIIIATFIAVMLDRNLRAKTFWRMGVLLPYVVAPVAIAIIFSAIFRDPTQGGLMNSLLELVGLDPVNWKSDRIPSHIAIALMVNFRWTGYNALILLAAMQAVPRDLYEAAALDGAGAMRRFFSVTLPSIRGTMIFVVITATMGGLRIFDEVRMYDPRPGSVGGPGGIFRTVVLYMYDTGFNGAKGDLGKASAIAWLLFFIILIFAGLNFWLSGRIATDGSGKKVSKRQLRREAAAIVNEQEGAR</sequence>
<evidence type="ECO:0000256" key="2">
    <source>
        <dbReference type="ARBA" id="ARBA00022448"/>
    </source>
</evidence>
<feature type="domain" description="ABC transmembrane type-1" evidence="9">
    <location>
        <begin position="103"/>
        <end position="324"/>
    </location>
</feature>
<feature type="transmembrane region" description="Helical" evidence="7">
    <location>
        <begin position="244"/>
        <end position="264"/>
    </location>
</feature>
<dbReference type="OrthoDB" id="9805974at2"/>
<dbReference type="AlphaFoldDB" id="A0A2A9CZW7"/>
<dbReference type="CDD" id="cd06261">
    <property type="entry name" value="TM_PBP2"/>
    <property type="match status" value="1"/>
</dbReference>
<dbReference type="PROSITE" id="PS50928">
    <property type="entry name" value="ABC_TM1"/>
    <property type="match status" value="1"/>
</dbReference>
<dbReference type="Gene3D" id="1.10.3720.10">
    <property type="entry name" value="MetI-like"/>
    <property type="match status" value="1"/>
</dbReference>
<dbReference type="PANTHER" id="PTHR30193">
    <property type="entry name" value="ABC TRANSPORTER PERMEASE PROTEIN"/>
    <property type="match status" value="1"/>
</dbReference>
<dbReference type="InterPro" id="IPR035906">
    <property type="entry name" value="MetI-like_sf"/>
</dbReference>
<evidence type="ECO:0000259" key="9">
    <source>
        <dbReference type="PROSITE" id="PS50928"/>
    </source>
</evidence>
<feature type="transmembrane region" description="Helical" evidence="7">
    <location>
        <begin position="107"/>
        <end position="128"/>
    </location>
</feature>
<dbReference type="EMBL" id="PDJD01000001">
    <property type="protein sequence ID" value="PFG19964.1"/>
    <property type="molecule type" value="Genomic_DNA"/>
</dbReference>
<comment type="caution">
    <text evidence="10">The sequence shown here is derived from an EMBL/GenBank/DDBJ whole genome shotgun (WGS) entry which is preliminary data.</text>
</comment>
<dbReference type="GO" id="GO:0005886">
    <property type="term" value="C:plasma membrane"/>
    <property type="evidence" value="ECO:0007669"/>
    <property type="project" value="UniProtKB-SubCell"/>
</dbReference>
<evidence type="ECO:0000256" key="1">
    <source>
        <dbReference type="ARBA" id="ARBA00004651"/>
    </source>
</evidence>
<organism evidence="10 11">
    <name type="scientific">Serinibacter salmoneus</name>
    <dbReference type="NCBI Taxonomy" id="556530"/>
    <lineage>
        <taxon>Bacteria</taxon>
        <taxon>Bacillati</taxon>
        <taxon>Actinomycetota</taxon>
        <taxon>Actinomycetes</taxon>
        <taxon>Micrococcales</taxon>
        <taxon>Beutenbergiaceae</taxon>
        <taxon>Serinibacter</taxon>
    </lineage>
</organism>
<evidence type="ECO:0000256" key="6">
    <source>
        <dbReference type="ARBA" id="ARBA00023136"/>
    </source>
</evidence>
<comment type="subcellular location">
    <subcellularLocation>
        <location evidence="1 7">Cell membrane</location>
        <topology evidence="1 7">Multi-pass membrane protein</topology>
    </subcellularLocation>
</comment>
<protein>
    <submittedName>
        <fullName evidence="10">Cellobiose transport system permease protein</fullName>
    </submittedName>
</protein>
<feature type="region of interest" description="Disordered" evidence="8">
    <location>
        <begin position="1"/>
        <end position="24"/>
    </location>
</feature>
<dbReference type="Proteomes" id="UP000224915">
    <property type="component" value="Unassembled WGS sequence"/>
</dbReference>
<evidence type="ECO:0000313" key="10">
    <source>
        <dbReference type="EMBL" id="PFG19964.1"/>
    </source>
</evidence>
<evidence type="ECO:0000313" key="11">
    <source>
        <dbReference type="Proteomes" id="UP000224915"/>
    </source>
</evidence>